<evidence type="ECO:0000313" key="3">
    <source>
        <dbReference type="Proteomes" id="UP000317839"/>
    </source>
</evidence>
<name>A0A545TIH3_9GAMM</name>
<evidence type="ECO:0000259" key="1">
    <source>
        <dbReference type="Pfam" id="PF04230"/>
    </source>
</evidence>
<dbReference type="PANTHER" id="PTHR36836">
    <property type="entry name" value="COLANIC ACID BIOSYNTHESIS PROTEIN WCAK"/>
    <property type="match status" value="1"/>
</dbReference>
<dbReference type="GO" id="GO:0016740">
    <property type="term" value="F:transferase activity"/>
    <property type="evidence" value="ECO:0007669"/>
    <property type="project" value="UniProtKB-KW"/>
</dbReference>
<dbReference type="AlphaFoldDB" id="A0A545TIH3"/>
<dbReference type="PANTHER" id="PTHR36836:SF1">
    <property type="entry name" value="COLANIC ACID BIOSYNTHESIS PROTEIN WCAK"/>
    <property type="match status" value="1"/>
</dbReference>
<protein>
    <submittedName>
        <fullName evidence="2">Polysaccharide pyruvyl transferase family protein</fullName>
    </submittedName>
</protein>
<gene>
    <name evidence="2" type="ORF">FLL45_03495</name>
</gene>
<evidence type="ECO:0000313" key="2">
    <source>
        <dbReference type="EMBL" id="TQV77029.1"/>
    </source>
</evidence>
<keyword evidence="2" id="KW-0808">Transferase</keyword>
<feature type="domain" description="Polysaccharide pyruvyl transferase" evidence="1">
    <location>
        <begin position="14"/>
        <end position="306"/>
    </location>
</feature>
<dbReference type="RefSeq" id="WP_142888389.1">
    <property type="nucleotide sequence ID" value="NZ_VIKR01000001.1"/>
</dbReference>
<accession>A0A545TIH3</accession>
<dbReference type="Proteomes" id="UP000317839">
    <property type="component" value="Unassembled WGS sequence"/>
</dbReference>
<dbReference type="OrthoDB" id="6058856at2"/>
<dbReference type="InterPro" id="IPR007345">
    <property type="entry name" value="Polysacch_pyruvyl_Trfase"/>
</dbReference>
<keyword evidence="3" id="KW-1185">Reference proteome</keyword>
<organism evidence="2 3">
    <name type="scientific">Aliikangiella marina</name>
    <dbReference type="NCBI Taxonomy" id="1712262"/>
    <lineage>
        <taxon>Bacteria</taxon>
        <taxon>Pseudomonadati</taxon>
        <taxon>Pseudomonadota</taxon>
        <taxon>Gammaproteobacteria</taxon>
        <taxon>Oceanospirillales</taxon>
        <taxon>Pleioneaceae</taxon>
        <taxon>Aliikangiella</taxon>
    </lineage>
</organism>
<dbReference type="EMBL" id="VIKR01000001">
    <property type="protein sequence ID" value="TQV77029.1"/>
    <property type="molecule type" value="Genomic_DNA"/>
</dbReference>
<dbReference type="SUPFAM" id="SSF53756">
    <property type="entry name" value="UDP-Glycosyltransferase/glycogen phosphorylase"/>
    <property type="match status" value="1"/>
</dbReference>
<dbReference type="Pfam" id="PF04230">
    <property type="entry name" value="PS_pyruv_trans"/>
    <property type="match status" value="1"/>
</dbReference>
<comment type="caution">
    <text evidence="2">The sequence shown here is derived from an EMBL/GenBank/DDBJ whole genome shotgun (WGS) entry which is preliminary data.</text>
</comment>
<reference evidence="2 3" key="1">
    <citation type="submission" date="2019-06" db="EMBL/GenBank/DDBJ databases">
        <title>Draft genome of Aliikangiella marina GYP-15.</title>
        <authorList>
            <person name="Wang G."/>
        </authorList>
    </citation>
    <scope>NUCLEOTIDE SEQUENCE [LARGE SCALE GENOMIC DNA]</scope>
    <source>
        <strain evidence="2 3">GYP-15</strain>
    </source>
</reference>
<sequence>MKKIFILNAQPGGNKGAEAMLETVVLQIEKQFGSDCKLYLEALGGSTSYKLFAERLGLDLNFITFNPKKVIKPYHVQVTESDVVIDIGGINYHDKSIKGVLRNFIRHSFFLRKNAKLVFFTQDFGPCEKLLTRILAKYVYKRASSIFMRSEKSRNLLIDLVGDQNIKGPFPDCTLIYPPESFSEQFEKLNIEKYFIVSPSAIMYNKYGADYLSKISDVIRGVYKDYTPVVLVHNFTSNDGSSDLKVCNMLVDKVRDCAPVLFDKELPPRELKYILSKSCFTLTSRYHVVVGSLSCNVPSIAIGWSHKYQEFLKLYNLESLNLDFNDKFQKKVLKKLEEFKDNDFYSRSIGQSNVALKSKVKDSFSLLFDEIR</sequence>
<proteinExistence type="predicted"/>